<proteinExistence type="predicted"/>
<evidence type="ECO:0000256" key="1">
    <source>
        <dbReference type="SAM" id="SignalP"/>
    </source>
</evidence>
<reference evidence="2 3" key="1">
    <citation type="submission" date="2024-05" db="EMBL/GenBank/DDBJ databases">
        <title>Genome Sequence and Characterization of the New Strain Purple Sulfur Bacterium of Genus Thioalkalicoccus.</title>
        <authorList>
            <person name="Bryantseva I.A."/>
            <person name="Kyndt J.A."/>
            <person name="Imhoff J.F."/>
        </authorList>
    </citation>
    <scope>NUCLEOTIDE SEQUENCE [LARGE SCALE GENOMIC DNA]</scope>
    <source>
        <strain evidence="2 3">Um2</strain>
    </source>
</reference>
<keyword evidence="3" id="KW-1185">Reference proteome</keyword>
<gene>
    <name evidence="2" type="ORF">ABC977_03735</name>
</gene>
<feature type="signal peptide" evidence="1">
    <location>
        <begin position="1"/>
        <end position="21"/>
    </location>
</feature>
<protein>
    <submittedName>
        <fullName evidence="2">Uncharacterized protein</fullName>
    </submittedName>
</protein>
<comment type="caution">
    <text evidence="2">The sequence shown here is derived from an EMBL/GenBank/DDBJ whole genome shotgun (WGS) entry which is preliminary data.</text>
</comment>
<organism evidence="2 3">
    <name type="scientific">Thioalkalicoccus limnaeus</name>
    <dbReference type="NCBI Taxonomy" id="120681"/>
    <lineage>
        <taxon>Bacteria</taxon>
        <taxon>Pseudomonadati</taxon>
        <taxon>Pseudomonadota</taxon>
        <taxon>Gammaproteobacteria</taxon>
        <taxon>Chromatiales</taxon>
        <taxon>Chromatiaceae</taxon>
        <taxon>Thioalkalicoccus</taxon>
    </lineage>
</organism>
<dbReference type="RefSeq" id="WP_369665899.1">
    <property type="nucleotide sequence ID" value="NZ_JBDKXB010000003.1"/>
</dbReference>
<accession>A0ABV4BAN6</accession>
<evidence type="ECO:0000313" key="2">
    <source>
        <dbReference type="EMBL" id="MEY6431516.1"/>
    </source>
</evidence>
<sequence length="512" mass="56440">MKKIGLMLLLFLSLASSAVWARIPATPVMTLYEFNGPREIPYYRIESFARDGAVNPAGALAQGSSVIPCLVIRDGRPLTDASGTPFVGFEVVIDARHATAAATERFREAVAAQRGRLVANHHCGPDARYVIDVRKLYALNKAPFFAPVAGRSAGTPRATAGTELDQIVRTFHHSPHCDRANHELMGRRQALERAWDAFIAEHRSRWAQETLARAKHLDYAMRTAIFEGHLDRGCSAYGACERNVIVLSIRNRARGQCLSRQGCRFPGDFQGASSSVSQYNIWDEFLTQVSGLTACFLREDLSAGSDARAGYYRRLQAIYGQSVGDAERILYGSDQDLREVFPGVPLNDLASLRHYYHPPAMGKCFPHHDRVEYMSGAVARKGSDFALIANTRIQVGHKTAGGYPFQEFLFEQVGDRDRVSLQDNYPGFIVDERKVQLRGSSGCAPYGTPSGCGFREVGRYRRTPPWLTAGRPLTLTCQIRDRGEDCQGAPRAATAQVGGVCDIEMQPVAGVH</sequence>
<evidence type="ECO:0000313" key="3">
    <source>
        <dbReference type="Proteomes" id="UP001564408"/>
    </source>
</evidence>
<dbReference type="Proteomes" id="UP001564408">
    <property type="component" value="Unassembled WGS sequence"/>
</dbReference>
<name>A0ABV4BAN6_9GAMM</name>
<keyword evidence="1" id="KW-0732">Signal</keyword>
<dbReference type="EMBL" id="JBDKXB010000003">
    <property type="protein sequence ID" value="MEY6431516.1"/>
    <property type="molecule type" value="Genomic_DNA"/>
</dbReference>
<feature type="chain" id="PRO_5045571821" evidence="1">
    <location>
        <begin position="22"/>
        <end position="512"/>
    </location>
</feature>